<dbReference type="EMBL" id="JBHSEP010000011">
    <property type="protein sequence ID" value="MFC4599668.1"/>
    <property type="molecule type" value="Genomic_DNA"/>
</dbReference>
<organism evidence="9 10">
    <name type="scientific">Cohnella hongkongensis</name>
    <dbReference type="NCBI Taxonomy" id="178337"/>
    <lineage>
        <taxon>Bacteria</taxon>
        <taxon>Bacillati</taxon>
        <taxon>Bacillota</taxon>
        <taxon>Bacilli</taxon>
        <taxon>Bacillales</taxon>
        <taxon>Paenibacillaceae</taxon>
        <taxon>Cohnella</taxon>
    </lineage>
</organism>
<comment type="caution">
    <text evidence="9">The sequence shown here is derived from an EMBL/GenBank/DDBJ whole genome shotgun (WGS) entry which is preliminary data.</text>
</comment>
<evidence type="ECO:0000256" key="6">
    <source>
        <dbReference type="ARBA" id="ARBA00023143"/>
    </source>
</evidence>
<reference evidence="10" key="1">
    <citation type="journal article" date="2019" name="Int. J. Syst. Evol. Microbiol.">
        <title>The Global Catalogue of Microorganisms (GCM) 10K type strain sequencing project: providing services to taxonomists for standard genome sequencing and annotation.</title>
        <authorList>
            <consortium name="The Broad Institute Genomics Platform"/>
            <consortium name="The Broad Institute Genome Sequencing Center for Infectious Disease"/>
            <person name="Wu L."/>
            <person name="Ma J."/>
        </authorList>
    </citation>
    <scope>NUCLEOTIDE SEQUENCE [LARGE SCALE GENOMIC DNA]</scope>
    <source>
        <strain evidence="10">CCUG 49571</strain>
    </source>
</reference>
<dbReference type="NCBIfam" id="TIGR02492">
    <property type="entry name" value="flgK_ends"/>
    <property type="match status" value="1"/>
</dbReference>
<evidence type="ECO:0000313" key="9">
    <source>
        <dbReference type="EMBL" id="MFC4599668.1"/>
    </source>
</evidence>
<feature type="domain" description="Flagellar basal-body/hook protein C-terminal" evidence="7">
    <location>
        <begin position="480"/>
        <end position="518"/>
    </location>
</feature>
<keyword evidence="9" id="KW-0966">Cell projection</keyword>
<name>A0ABV9FEP7_9BACL</name>
<evidence type="ECO:0000259" key="7">
    <source>
        <dbReference type="Pfam" id="PF06429"/>
    </source>
</evidence>
<feature type="domain" description="Flagellar hook-associated protein FlgK helical" evidence="8">
    <location>
        <begin position="103"/>
        <end position="366"/>
    </location>
</feature>
<proteinExistence type="inferred from homology"/>
<dbReference type="Proteomes" id="UP001596028">
    <property type="component" value="Unassembled WGS sequence"/>
</dbReference>
<protein>
    <recommendedName>
        <fullName evidence="4">Flagellar hook-associated protein 1</fullName>
    </recommendedName>
</protein>
<evidence type="ECO:0000256" key="5">
    <source>
        <dbReference type="ARBA" id="ARBA00022525"/>
    </source>
</evidence>
<dbReference type="RefSeq" id="WP_378097905.1">
    <property type="nucleotide sequence ID" value="NZ_JBHSEP010000011.1"/>
</dbReference>
<dbReference type="InterPro" id="IPR053927">
    <property type="entry name" value="FlgK_helical"/>
</dbReference>
<dbReference type="Pfam" id="PF06429">
    <property type="entry name" value="Flg_bbr_C"/>
    <property type="match status" value="1"/>
</dbReference>
<sequence length="525" mass="56487">MRSTFHGLETSKRAVLTQTTALTTLGHNIANASTDGYSRQRVNVSATSPLETMSMSRSVNPGQIGTGVQYDSITRVRESFLDLQYRRENQMLASWEVRSSTISAIEGIINEPSTTGLSAVMNKFWNSWEVLNRDPTLLSARIDVVGSAVNFADTLQHIGQSLANVSADLASNITAKVNEANVITQEIAQLNDFIRRTEAFGDNANDYRDQRDLLIDKLSSLVDVQATESPDGVVTIVAAGVEVVNGDAFTPLTEADAEAAAAGQLHGYVQSRGEVEIITNQLNAMINTLVQGELTVTLPNGYVTGTDMTAVNDVTLENGTVVTAGTLIPAGTRIASSAQFVVNGFNGVHQLGYSQSDPATSGIPFFVTSDSSSTFNIMNIRVNPAIQNDTNLIAASAKYETNATGNSTIKGNSDVAHALAKLRDNVFNYPANLTNLSSGTTDDYFRAVTSDLGTRASNAERSMSNQQQLVDSVNIRRQSVSGVSLDEEMADMIKFQHAYNAAARNMTMVDEMLDRVINQMGLVGR</sequence>
<keyword evidence="5" id="KW-0964">Secreted</keyword>
<keyword evidence="6" id="KW-0975">Bacterial flagellum</keyword>
<evidence type="ECO:0000256" key="2">
    <source>
        <dbReference type="ARBA" id="ARBA00004613"/>
    </source>
</evidence>
<evidence type="ECO:0000256" key="1">
    <source>
        <dbReference type="ARBA" id="ARBA00004365"/>
    </source>
</evidence>
<evidence type="ECO:0000256" key="3">
    <source>
        <dbReference type="ARBA" id="ARBA00009677"/>
    </source>
</evidence>
<dbReference type="PANTHER" id="PTHR30033:SF1">
    <property type="entry name" value="FLAGELLAR HOOK-ASSOCIATED PROTEIN 1"/>
    <property type="match status" value="1"/>
</dbReference>
<keyword evidence="9" id="KW-0969">Cilium</keyword>
<evidence type="ECO:0000256" key="4">
    <source>
        <dbReference type="ARBA" id="ARBA00016244"/>
    </source>
</evidence>
<evidence type="ECO:0000259" key="8">
    <source>
        <dbReference type="Pfam" id="PF22638"/>
    </source>
</evidence>
<keyword evidence="10" id="KW-1185">Reference proteome</keyword>
<keyword evidence="9" id="KW-0282">Flagellum</keyword>
<evidence type="ECO:0000313" key="10">
    <source>
        <dbReference type="Proteomes" id="UP001596028"/>
    </source>
</evidence>
<dbReference type="InterPro" id="IPR002371">
    <property type="entry name" value="FlgK"/>
</dbReference>
<dbReference type="InterPro" id="IPR010930">
    <property type="entry name" value="Flg_bb/hook_C_dom"/>
</dbReference>
<gene>
    <name evidence="9" type="primary">flgK</name>
    <name evidence="9" type="ORF">ACFO3S_15555</name>
</gene>
<accession>A0ABV9FEP7</accession>
<comment type="similarity">
    <text evidence="3">Belongs to the flagella basal body rod proteins family.</text>
</comment>
<dbReference type="Pfam" id="PF22638">
    <property type="entry name" value="FlgK_D1"/>
    <property type="match status" value="1"/>
</dbReference>
<dbReference type="PANTHER" id="PTHR30033">
    <property type="entry name" value="FLAGELLAR HOOK-ASSOCIATED PROTEIN 1"/>
    <property type="match status" value="1"/>
</dbReference>
<dbReference type="SUPFAM" id="SSF64518">
    <property type="entry name" value="Phase 1 flagellin"/>
    <property type="match status" value="1"/>
</dbReference>
<comment type="subcellular location">
    <subcellularLocation>
        <location evidence="1">Bacterial flagellum</location>
    </subcellularLocation>
    <subcellularLocation>
        <location evidence="2">Secreted</location>
    </subcellularLocation>
</comment>